<dbReference type="EMBL" id="LT853882">
    <property type="protein sequence ID" value="SMQ98404.1"/>
    <property type="molecule type" value="Genomic_DNA"/>
</dbReference>
<sequence length="1146" mass="124924">MDKKIVLQLGEDGLPLDDVSHYAATPEHLRTYEQAADELYRFKVPQLLDHADPHSYLIVGLMDGTGNDADKDPLHATNVAKFRDKVRGLKDAGVKRIDFEYIKGPGTQDEVLARTVDSATGRTSLARANEMYERLRTQSQQIFQADPQAKIAFHLEGFSRGASQVPLLARMIDERGIPNPKGGISGIDANGLPLYNRYHQAAGLTPMSVGLYDPVPTGYMELFDRRLPPSVVSGFQLSAADERRGLFPVDQILPFGRSADGRFLHVTVAGAHSDIGGSYLRWGMGIRSLNLLTDYHNGLFSEPLLYRMHEPTDPRMNVIHRSEEGNVLFRGMPKMDRTTPAGQVSQLVADQARYAPPGEVVHVPAHAPEALKPEFAQASASARLAQRTAQVADPALTEGHALTAQLLRNGTAELRPYPPPMLDRPGVKAVGALGVAATLYESQQSGEKIATWLSQDNPLAARSELTHFAGRNVGGWAGGTAAAYALGASGAGPMALIAADAYFMSKAGEKAADLLDNRAIYQQTDRQGVQWAFNGTAWSREGMADATNDGSENPNSTWITASYEKARELNYQATTAAAELALRDAPSPQNPYRLSASATDTPSLSSADWMRDPADGQWHRQVKTGVSGANDHGVYAQETAAPARAAQLDAHAEAVIARNIANSLGAIAARYELAYHRSGWAADGLPLSDAMQQALPNPDALTASDGQQYRRDAEGRWAGERGAAAGNVARELDTTRAILQPALAEHAQAVAAIAQLPPSRQDLQHEETLYRYRIVGTELKPEWREAIELATQRTRDTAGLSGDGSMQLQRGPGGLFGADSPIAHFQRGPDGVDRIAAVTSAEDIHQALGEVQARQQAPSQDAPQQRQAQVPPTHDGSAPPAPAVTTLPTLTVQPPQQTAAVPSTPSVPASAQSGQQQDMHAQAMEQQRQWQLQQDHQSQLQLQQQQQQKQQKQQREQQQEQQREQEQAQRAEDETTRDAQREQAQVATATDQGQRTPPSPWLLPYSDPTHPRHALYADVQERMQAQGHQFSEERLIQITAALNESYFKPGWNGEFYVARDTVYASTARLRMRADARAGTVDPRIDAGGAGRRSAACTDRPAHRPRPPAITITARHDPLTRRVVGAAESGVRRAHAGRNDIWRWMHE</sequence>
<feature type="compositionally biased region" description="Low complexity" evidence="1">
    <location>
        <begin position="883"/>
        <end position="900"/>
    </location>
</feature>
<feature type="region of interest" description="Disordered" evidence="1">
    <location>
        <begin position="1082"/>
        <end position="1109"/>
    </location>
</feature>
<evidence type="ECO:0000256" key="1">
    <source>
        <dbReference type="SAM" id="MobiDB-lite"/>
    </source>
</evidence>
<dbReference type="KEGG" id="xfr:BER92_13735"/>
<name>A0A1Y6H4H2_9XANT</name>
<evidence type="ECO:0000313" key="6">
    <source>
        <dbReference type="Proteomes" id="UP000195953"/>
    </source>
</evidence>
<feature type="compositionally biased region" description="Polar residues" evidence="1">
    <location>
        <begin position="853"/>
        <end position="870"/>
    </location>
</feature>
<feature type="compositionally biased region" description="Polar residues" evidence="1">
    <location>
        <begin position="982"/>
        <end position="996"/>
    </location>
</feature>
<evidence type="ECO:0000259" key="2">
    <source>
        <dbReference type="Pfam" id="PF09994"/>
    </source>
</evidence>
<evidence type="ECO:0000313" key="3">
    <source>
        <dbReference type="EMBL" id="SMQ98404.1"/>
    </source>
</evidence>
<evidence type="ECO:0000313" key="5">
    <source>
        <dbReference type="Proteomes" id="UP000195877"/>
    </source>
</evidence>
<organism evidence="4 6">
    <name type="scientific">Xanthomonas fragariae</name>
    <dbReference type="NCBI Taxonomy" id="48664"/>
    <lineage>
        <taxon>Bacteria</taxon>
        <taxon>Pseudomonadati</taxon>
        <taxon>Pseudomonadota</taxon>
        <taxon>Gammaproteobacteria</taxon>
        <taxon>Lysobacterales</taxon>
        <taxon>Lysobacteraceae</taxon>
        <taxon>Xanthomonas</taxon>
    </lineage>
</organism>
<dbReference type="Proteomes" id="UP000195877">
    <property type="component" value="Chromosome 1"/>
</dbReference>
<feature type="compositionally biased region" description="Basic and acidic residues" evidence="1">
    <location>
        <begin position="953"/>
        <end position="981"/>
    </location>
</feature>
<feature type="region of interest" description="Disordered" evidence="1">
    <location>
        <begin position="953"/>
        <end position="1009"/>
    </location>
</feature>
<evidence type="ECO:0000313" key="4">
    <source>
        <dbReference type="EMBL" id="SMR04131.1"/>
    </source>
</evidence>
<dbReference type="AlphaFoldDB" id="A0A1Y6H4H2"/>
<feature type="region of interest" description="Disordered" evidence="1">
    <location>
        <begin position="586"/>
        <end position="606"/>
    </location>
</feature>
<protein>
    <recommendedName>
        <fullName evidence="2">T6SS Phospholipase effector Tle1-like catalytic domain-containing protein</fullName>
    </recommendedName>
</protein>
<dbReference type="PANTHER" id="PTHR33840:SF1">
    <property type="entry name" value="TLE1 PHOSPHOLIPASE DOMAIN-CONTAINING PROTEIN"/>
    <property type="match status" value="1"/>
</dbReference>
<gene>
    <name evidence="4" type="ORF">PD5205_02841</name>
    <name evidence="3" type="ORF">PD885_01153</name>
</gene>
<feature type="region of interest" description="Disordered" evidence="1">
    <location>
        <begin position="852"/>
        <end position="935"/>
    </location>
</feature>
<feature type="compositionally biased region" description="Polar residues" evidence="1">
    <location>
        <begin position="590"/>
        <end position="606"/>
    </location>
</feature>
<reference evidence="4 6" key="1">
    <citation type="submission" date="2017-05" db="EMBL/GenBank/DDBJ databases">
        <authorList>
            <person name="Song R."/>
            <person name="Chenine A.L."/>
            <person name="Ruprecht R.M."/>
        </authorList>
    </citation>
    <scope>NUCLEOTIDE SEQUENCE [LARGE SCALE GENOMIC DNA]</scope>
    <source>
        <strain evidence="4">PD5205</strain>
    </source>
</reference>
<keyword evidence="5" id="KW-1185">Reference proteome</keyword>
<dbReference type="OrthoDB" id="5952792at2"/>
<proteinExistence type="predicted"/>
<accession>A0A1Y6H4H2</accession>
<dbReference type="EMBL" id="LT853885">
    <property type="protein sequence ID" value="SMR04131.1"/>
    <property type="molecule type" value="Genomic_DNA"/>
</dbReference>
<dbReference type="Pfam" id="PF09994">
    <property type="entry name" value="T6SS_Tle1-like_cat"/>
    <property type="match status" value="1"/>
</dbReference>
<dbReference type="STRING" id="48664.BER92_13735"/>
<dbReference type="eggNOG" id="COG2771">
    <property type="taxonomic scope" value="Bacteria"/>
</dbReference>
<dbReference type="InterPro" id="IPR018712">
    <property type="entry name" value="Tle1-like_cat"/>
</dbReference>
<feature type="compositionally biased region" description="Low complexity" evidence="1">
    <location>
        <begin position="921"/>
        <end position="935"/>
    </location>
</feature>
<dbReference type="PANTHER" id="PTHR33840">
    <property type="match status" value="1"/>
</dbReference>
<reference evidence="3 5" key="2">
    <citation type="submission" date="2017-05" db="EMBL/GenBank/DDBJ databases">
        <authorList>
            <person name="Blom J."/>
        </authorList>
    </citation>
    <scope>NUCLEOTIDE SEQUENCE [LARGE SCALE GENOMIC DNA]</scope>
    <source>
        <strain evidence="3">PD885</strain>
    </source>
</reference>
<dbReference type="RefSeq" id="WP_065975346.1">
    <property type="nucleotide sequence ID" value="NZ_JBHTEJ010000001.1"/>
</dbReference>
<dbReference type="Proteomes" id="UP000195953">
    <property type="component" value="Chromosome 1"/>
</dbReference>
<feature type="compositionally biased region" description="Polar residues" evidence="1">
    <location>
        <begin position="901"/>
        <end position="919"/>
    </location>
</feature>
<feature type="domain" description="T6SS Phospholipase effector Tle1-like catalytic" evidence="2">
    <location>
        <begin position="58"/>
        <end position="180"/>
    </location>
</feature>